<comment type="caution">
    <text evidence="4">The sequence shown here is derived from an EMBL/GenBank/DDBJ whole genome shotgun (WGS) entry which is preliminary data.</text>
</comment>
<evidence type="ECO:0000259" key="3">
    <source>
        <dbReference type="PROSITE" id="PS50893"/>
    </source>
</evidence>
<gene>
    <name evidence="4" type="primary">sufC</name>
    <name evidence="4" type="ORF">ENM60_02315</name>
</gene>
<proteinExistence type="predicted"/>
<dbReference type="SUPFAM" id="SSF52540">
    <property type="entry name" value="P-loop containing nucleoside triphosphate hydrolases"/>
    <property type="match status" value="1"/>
</dbReference>
<protein>
    <submittedName>
        <fullName evidence="4">Fe-S cluster assembly ATPase SufC</fullName>
    </submittedName>
</protein>
<evidence type="ECO:0000313" key="4">
    <source>
        <dbReference type="EMBL" id="HHP67614.1"/>
    </source>
</evidence>
<dbReference type="Pfam" id="PF00005">
    <property type="entry name" value="ABC_tran"/>
    <property type="match status" value="1"/>
</dbReference>
<dbReference type="InterPro" id="IPR010230">
    <property type="entry name" value="FeS-cluster_ATPase_SufC"/>
</dbReference>
<evidence type="ECO:0000256" key="2">
    <source>
        <dbReference type="ARBA" id="ARBA00022840"/>
    </source>
</evidence>
<dbReference type="InterPro" id="IPR003593">
    <property type="entry name" value="AAA+_ATPase"/>
</dbReference>
<keyword evidence="1" id="KW-0547">Nucleotide-binding</keyword>
<sequence>MLEVDNVSVEVNGVTVVRRVSLRVRRGEIVVLMGPNGSGKTSLAYAIMGHPFYKVVEGRVLLEGEDVTKLPPHEKARRGLFLFFQNPVEVRGVSLLDLIKAVFEAGGVSGAGVEKLALETADKVGLKKTLLTRGLNEGFSGGEKKRSELLQAILLKPRCLIMDEPDSGLDVEGVRLLADFIRERTGEGACFLLITHYPNLLNYVTPSKVLVLAKGVVKAEGGMELVEKISREGYNGLV</sequence>
<dbReference type="PROSITE" id="PS50893">
    <property type="entry name" value="ABC_TRANSPORTER_2"/>
    <property type="match status" value="1"/>
</dbReference>
<dbReference type="EMBL" id="DRYK01000030">
    <property type="protein sequence ID" value="HHP67614.1"/>
    <property type="molecule type" value="Genomic_DNA"/>
</dbReference>
<dbReference type="GO" id="GO:0005524">
    <property type="term" value="F:ATP binding"/>
    <property type="evidence" value="ECO:0007669"/>
    <property type="project" value="UniProtKB-KW"/>
</dbReference>
<dbReference type="InterPro" id="IPR027417">
    <property type="entry name" value="P-loop_NTPase"/>
</dbReference>
<dbReference type="SMART" id="SM00382">
    <property type="entry name" value="AAA"/>
    <property type="match status" value="1"/>
</dbReference>
<name>A0A7J3XY32_9CREN</name>
<dbReference type="InterPro" id="IPR003439">
    <property type="entry name" value="ABC_transporter-like_ATP-bd"/>
</dbReference>
<keyword evidence="2" id="KW-0067">ATP-binding</keyword>
<organism evidence="4">
    <name type="scientific">Thermogladius calderae</name>
    <dbReference type="NCBI Taxonomy" id="1200300"/>
    <lineage>
        <taxon>Archaea</taxon>
        <taxon>Thermoproteota</taxon>
        <taxon>Thermoprotei</taxon>
        <taxon>Desulfurococcales</taxon>
        <taxon>Desulfurococcaceae</taxon>
        <taxon>Thermogladius</taxon>
    </lineage>
</organism>
<evidence type="ECO:0000256" key="1">
    <source>
        <dbReference type="ARBA" id="ARBA00022741"/>
    </source>
</evidence>
<dbReference type="NCBIfam" id="TIGR01978">
    <property type="entry name" value="sufC"/>
    <property type="match status" value="1"/>
</dbReference>
<dbReference type="PANTHER" id="PTHR43204">
    <property type="entry name" value="ABC TRANSPORTER I FAMILY MEMBER 6, CHLOROPLASTIC"/>
    <property type="match status" value="1"/>
</dbReference>
<reference evidence="4" key="1">
    <citation type="journal article" date="2020" name="mSystems">
        <title>Genome- and Community-Level Interaction Insights into Carbon Utilization and Element Cycling Functions of Hydrothermarchaeota in Hydrothermal Sediment.</title>
        <authorList>
            <person name="Zhou Z."/>
            <person name="Liu Y."/>
            <person name="Xu W."/>
            <person name="Pan J."/>
            <person name="Luo Z.H."/>
            <person name="Li M."/>
        </authorList>
    </citation>
    <scope>NUCLEOTIDE SEQUENCE [LARGE SCALE GENOMIC DNA]</scope>
    <source>
        <strain evidence="4">SpSt-110</strain>
    </source>
</reference>
<dbReference type="PANTHER" id="PTHR43204:SF1">
    <property type="entry name" value="ABC TRANSPORTER I FAMILY MEMBER 6, CHLOROPLASTIC"/>
    <property type="match status" value="1"/>
</dbReference>
<dbReference type="AlphaFoldDB" id="A0A7J3XY32"/>
<dbReference type="Gene3D" id="3.40.50.300">
    <property type="entry name" value="P-loop containing nucleotide triphosphate hydrolases"/>
    <property type="match status" value="1"/>
</dbReference>
<feature type="domain" description="ABC transporter" evidence="3">
    <location>
        <begin position="2"/>
        <end position="238"/>
    </location>
</feature>
<dbReference type="GO" id="GO:0016887">
    <property type="term" value="F:ATP hydrolysis activity"/>
    <property type="evidence" value="ECO:0007669"/>
    <property type="project" value="InterPro"/>
</dbReference>
<accession>A0A7J3XY32</accession>